<dbReference type="Proteomes" id="UP000186819">
    <property type="component" value="Unassembled WGS sequence"/>
</dbReference>
<dbReference type="EMBL" id="FTMD01000005">
    <property type="protein sequence ID" value="SIQ55476.1"/>
    <property type="molecule type" value="Genomic_DNA"/>
</dbReference>
<organism evidence="1 2">
    <name type="scientific">Aromatoleum tolulyticum</name>
    <dbReference type="NCBI Taxonomy" id="34027"/>
    <lineage>
        <taxon>Bacteria</taxon>
        <taxon>Pseudomonadati</taxon>
        <taxon>Pseudomonadota</taxon>
        <taxon>Betaproteobacteria</taxon>
        <taxon>Rhodocyclales</taxon>
        <taxon>Rhodocyclaceae</taxon>
        <taxon>Aromatoleum</taxon>
    </lineage>
</organism>
<dbReference type="GO" id="GO:0005829">
    <property type="term" value="C:cytosol"/>
    <property type="evidence" value="ECO:0007669"/>
    <property type="project" value="TreeGrafter"/>
</dbReference>
<sequence>MIGILERFRRWRRTRRVDAVSVSDEMWARAEARLPFLDYLGPEHRRRLRELARAFIAEKQFYGARGFALTDEVIVTIALQACLPVLRIGLHAYRGWIGVIVYPGDFVIPRKIMDETGVVHEYDDEVLGEAWEGGPVLVSWHDEQDAPEGVNVVVHEFAHKLDMENGEVDGLPLLPAGMSRKAWAQAFSAGYERFCRQVDTHQETALDPYGAESPGEFFAVASETFFEAPCLLQEDFPAIYEQLRQFYGADPAAGERRVYGEPPRDAGVESP</sequence>
<reference evidence="2" key="1">
    <citation type="submission" date="2017-01" db="EMBL/GenBank/DDBJ databases">
        <authorList>
            <person name="Varghese N."/>
            <person name="Submissions S."/>
        </authorList>
    </citation>
    <scope>NUCLEOTIDE SEQUENCE [LARGE SCALE GENOMIC DNA]</scope>
    <source>
        <strain evidence="2">ATCC 51758</strain>
    </source>
</reference>
<dbReference type="Gene3D" id="1.10.472.150">
    <property type="entry name" value="Glucose-regulated metallo-peptidase M90, N-terminal domain"/>
    <property type="match status" value="1"/>
</dbReference>
<dbReference type="CDD" id="cd20169">
    <property type="entry name" value="Peptidase_M90_mtfA"/>
    <property type="match status" value="1"/>
</dbReference>
<protein>
    <recommendedName>
        <fullName evidence="3">Zinc-dependent peptidase</fullName>
    </recommendedName>
</protein>
<name>A0A1N6TQZ3_9RHOO</name>
<dbReference type="InterPro" id="IPR010384">
    <property type="entry name" value="MtfA_fam"/>
</dbReference>
<dbReference type="RefSeq" id="WP_076601768.1">
    <property type="nucleotide sequence ID" value="NZ_FTMD01000005.1"/>
</dbReference>
<dbReference type="OrthoDB" id="9786424at2"/>
<keyword evidence="2" id="KW-1185">Reference proteome</keyword>
<dbReference type="AlphaFoldDB" id="A0A1N6TQZ3"/>
<proteinExistence type="predicted"/>
<dbReference type="InterPro" id="IPR042252">
    <property type="entry name" value="MtfA_N"/>
</dbReference>
<dbReference type="GO" id="GO:0008237">
    <property type="term" value="F:metallopeptidase activity"/>
    <property type="evidence" value="ECO:0007669"/>
    <property type="project" value="InterPro"/>
</dbReference>
<dbReference type="SUPFAM" id="SSF55486">
    <property type="entry name" value="Metalloproteases ('zincins'), catalytic domain"/>
    <property type="match status" value="1"/>
</dbReference>
<gene>
    <name evidence="1" type="ORF">SAMN05421829_10571</name>
</gene>
<dbReference type="Pfam" id="PF06167">
    <property type="entry name" value="Peptidase_M90"/>
    <property type="match status" value="1"/>
</dbReference>
<dbReference type="GO" id="GO:0004177">
    <property type="term" value="F:aminopeptidase activity"/>
    <property type="evidence" value="ECO:0007669"/>
    <property type="project" value="TreeGrafter"/>
</dbReference>
<dbReference type="PANTHER" id="PTHR30164">
    <property type="entry name" value="MTFA PEPTIDASE"/>
    <property type="match status" value="1"/>
</dbReference>
<dbReference type="PANTHER" id="PTHR30164:SF2">
    <property type="entry name" value="PROTEIN MTFA"/>
    <property type="match status" value="1"/>
</dbReference>
<evidence type="ECO:0000313" key="1">
    <source>
        <dbReference type="EMBL" id="SIQ55476.1"/>
    </source>
</evidence>
<evidence type="ECO:0000313" key="2">
    <source>
        <dbReference type="Proteomes" id="UP000186819"/>
    </source>
</evidence>
<dbReference type="FunFam" id="3.40.390.10:FF:000012">
    <property type="entry name" value="Protein MtfA"/>
    <property type="match status" value="1"/>
</dbReference>
<accession>A0A1N6TQZ3</accession>
<dbReference type="STRING" id="34027.SAMN05421829_10571"/>
<evidence type="ECO:0008006" key="3">
    <source>
        <dbReference type="Google" id="ProtNLM"/>
    </source>
</evidence>
<dbReference type="Gene3D" id="3.40.390.10">
    <property type="entry name" value="Collagenase (Catalytic Domain)"/>
    <property type="match status" value="1"/>
</dbReference>
<dbReference type="InterPro" id="IPR024079">
    <property type="entry name" value="MetalloPept_cat_dom_sf"/>
</dbReference>